<reference evidence="1 2" key="1">
    <citation type="journal article" date="2009" name="J. Bacteriol.">
        <title>Complete and draft genome sequences of six members of the Aquificales.</title>
        <authorList>
            <person name="Reysenbach A.L."/>
            <person name="Hamamura N."/>
            <person name="Podar M."/>
            <person name="Griffiths E."/>
            <person name="Ferreira S."/>
            <person name="Hochstein R."/>
            <person name="Heidelberg J."/>
            <person name="Johnson J."/>
            <person name="Mead D."/>
            <person name="Pohorille A."/>
            <person name="Sarmiento M."/>
            <person name="Schweighofer K."/>
            <person name="Seshadri R."/>
            <person name="Voytek M.A."/>
        </authorList>
    </citation>
    <scope>NUCLEOTIDE SEQUENCE [LARGE SCALE GENOMIC DNA]</scope>
    <source>
        <strain evidence="2">DSM 14350 / EX-H1</strain>
    </source>
</reference>
<evidence type="ECO:0000313" key="2">
    <source>
        <dbReference type="Proteomes" id="UP000001366"/>
    </source>
</evidence>
<organism evidence="1 2">
    <name type="scientific">Persephonella marina (strain DSM 14350 / EX-H1)</name>
    <dbReference type="NCBI Taxonomy" id="123214"/>
    <lineage>
        <taxon>Bacteria</taxon>
        <taxon>Pseudomonadati</taxon>
        <taxon>Aquificota</taxon>
        <taxon>Aquificia</taxon>
        <taxon>Aquificales</taxon>
        <taxon>Hydrogenothermaceae</taxon>
        <taxon>Persephonella</taxon>
    </lineage>
</organism>
<accession>C0QRT6</accession>
<sequence length="83" mass="9841">MGRDRIKELDRIFDNIFTALQNDDFEKLEIHFKEIKEFSLEGIEKSDIPDIMSKIEAVKDMIDQKQKGIISKISKKENVKHYK</sequence>
<gene>
    <name evidence="1" type="ordered locus">PERMA_1616</name>
</gene>
<dbReference type="STRING" id="123214.PERMA_1616"/>
<name>C0QRT6_PERMH</name>
<dbReference type="AlphaFoldDB" id="C0QRT6"/>
<dbReference type="KEGG" id="pmx:PERMA_1616"/>
<dbReference type="PaxDb" id="123214-PERMA_1616"/>
<keyword evidence="2" id="KW-1185">Reference proteome</keyword>
<evidence type="ECO:0000313" key="1">
    <source>
        <dbReference type="EMBL" id="ACO03376.1"/>
    </source>
</evidence>
<dbReference type="RefSeq" id="WP_012675615.1">
    <property type="nucleotide sequence ID" value="NC_012440.1"/>
</dbReference>
<dbReference type="Proteomes" id="UP000001366">
    <property type="component" value="Chromosome"/>
</dbReference>
<dbReference type="HOGENOM" id="CLU_2539605_0_0_0"/>
<proteinExistence type="predicted"/>
<protein>
    <submittedName>
        <fullName evidence="1">Uncharacterized protein</fullName>
    </submittedName>
</protein>
<dbReference type="EMBL" id="CP001230">
    <property type="protein sequence ID" value="ACO03376.1"/>
    <property type="molecule type" value="Genomic_DNA"/>
</dbReference>